<dbReference type="InterPro" id="IPR019639">
    <property type="entry name" value="DUF2505"/>
</dbReference>
<dbReference type="RefSeq" id="WP_058092724.1">
    <property type="nucleotide sequence ID" value="NZ_LOCO01000014.1"/>
</dbReference>
<dbReference type="PATRIC" id="fig|1306954.6.peg.892"/>
<proteinExistence type="predicted"/>
<sequence length="162" mass="18947">MELTLEHAYEVGLDHIIERFFSEHHIIEKNQKLGSRNLRVAELQRDDAAAKLVIEREMMASAPVPGMLASFHREWNRVRQEEHWFKKDDGEWHCEFRVKIDGVPARIKGIMRLLGNGNRCINYVNLSVHCDVPFLGKKVAKFLAEDSHAKIEREYEVTRQLL</sequence>
<dbReference type="AlphaFoldDB" id="A0A137S8J0"/>
<evidence type="ECO:0000313" key="1">
    <source>
        <dbReference type="EMBL" id="KXO08753.1"/>
    </source>
</evidence>
<name>A0A137S8J0_9GAMM</name>
<gene>
    <name evidence="1" type="ORF">J122_2604</name>
</gene>
<accession>A0A137S8J0</accession>
<comment type="caution">
    <text evidence="1">The sequence shown here is derived from an EMBL/GenBank/DDBJ whole genome shotgun (WGS) entry which is preliminary data.</text>
</comment>
<evidence type="ECO:0000313" key="2">
    <source>
        <dbReference type="Proteomes" id="UP000070282"/>
    </source>
</evidence>
<protein>
    <recommendedName>
        <fullName evidence="3">DUF2505 domain-containing protein</fullName>
    </recommendedName>
</protein>
<keyword evidence="2" id="KW-1185">Reference proteome</keyword>
<dbReference type="EMBL" id="LOCO01000014">
    <property type="protein sequence ID" value="KXO08753.1"/>
    <property type="molecule type" value="Genomic_DNA"/>
</dbReference>
<evidence type="ECO:0008006" key="3">
    <source>
        <dbReference type="Google" id="ProtNLM"/>
    </source>
</evidence>
<reference evidence="2" key="1">
    <citation type="submission" date="2015-12" db="EMBL/GenBank/DDBJ databases">
        <authorList>
            <person name="Lima A."/>
            <person name="Farahani Zayas N."/>
            <person name="Castro Da Silva M.A."/>
            <person name="Cabral A."/>
            <person name="Pessatti M.L."/>
        </authorList>
    </citation>
    <scope>NUCLEOTIDE SEQUENCE [LARGE SCALE GENOMIC DNA]</scope>
    <source>
        <strain evidence="2">LAMA 842</strain>
    </source>
</reference>
<organism evidence="1 2">
    <name type="scientific">Marinobacter excellens LAMA 842</name>
    <dbReference type="NCBI Taxonomy" id="1306954"/>
    <lineage>
        <taxon>Bacteria</taxon>
        <taxon>Pseudomonadati</taxon>
        <taxon>Pseudomonadota</taxon>
        <taxon>Gammaproteobacteria</taxon>
        <taxon>Pseudomonadales</taxon>
        <taxon>Marinobacteraceae</taxon>
        <taxon>Marinobacter</taxon>
    </lineage>
</organism>
<dbReference type="Proteomes" id="UP000070282">
    <property type="component" value="Unassembled WGS sequence"/>
</dbReference>
<dbReference type="Pfam" id="PF10698">
    <property type="entry name" value="DUF2505"/>
    <property type="match status" value="1"/>
</dbReference>